<evidence type="ECO:0000313" key="12">
    <source>
        <dbReference type="EMBL" id="ADK85673.1"/>
    </source>
</evidence>
<dbReference type="PANTHER" id="PTHR35091:SF2">
    <property type="entry name" value="FLAGELLAR PROTEIN FLIL"/>
    <property type="match status" value="1"/>
</dbReference>
<keyword evidence="9 10" id="KW-0472">Membrane</keyword>
<keyword evidence="12" id="KW-0969">Cilium</keyword>
<dbReference type="RefSeq" id="WP_013259112.1">
    <property type="nucleotide sequence ID" value="NC_014365.1"/>
</dbReference>
<evidence type="ECO:0000256" key="2">
    <source>
        <dbReference type="ARBA" id="ARBA00004162"/>
    </source>
</evidence>
<organism evidence="12 13">
    <name type="scientific">Desulfarculus baarsii (strain ATCC 33931 / DSM 2075 / LMG 7858 / VKM B-1802 / 2st14)</name>
    <dbReference type="NCBI Taxonomy" id="644282"/>
    <lineage>
        <taxon>Bacteria</taxon>
        <taxon>Pseudomonadati</taxon>
        <taxon>Thermodesulfobacteriota</taxon>
        <taxon>Desulfarculia</taxon>
        <taxon>Desulfarculales</taxon>
        <taxon>Desulfarculaceae</taxon>
        <taxon>Desulfarculus</taxon>
    </lineage>
</organism>
<feature type="region of interest" description="Disordered" evidence="11">
    <location>
        <begin position="59"/>
        <end position="87"/>
    </location>
</feature>
<evidence type="ECO:0000256" key="3">
    <source>
        <dbReference type="ARBA" id="ARBA00008281"/>
    </source>
</evidence>
<name>E1QJD0_DESB2</name>
<comment type="similarity">
    <text evidence="3 10">Belongs to the FliL family.</text>
</comment>
<evidence type="ECO:0000256" key="1">
    <source>
        <dbReference type="ARBA" id="ARBA00002254"/>
    </source>
</evidence>
<dbReference type="Proteomes" id="UP000009047">
    <property type="component" value="Chromosome"/>
</dbReference>
<dbReference type="Pfam" id="PF03748">
    <property type="entry name" value="FliL"/>
    <property type="match status" value="1"/>
</dbReference>
<keyword evidence="6 10" id="KW-0812">Transmembrane</keyword>
<dbReference type="KEGG" id="dbr:Deba_2311"/>
<comment type="function">
    <text evidence="1 10">Controls the rotational direction of flagella during chemotaxis.</text>
</comment>
<feature type="compositionally biased region" description="Acidic residues" evidence="11">
    <location>
        <begin position="1"/>
        <end position="16"/>
    </location>
</feature>
<comment type="subcellular location">
    <subcellularLocation>
        <location evidence="2">Cell membrane</location>
        <topology evidence="2">Single-pass membrane protein</topology>
    </subcellularLocation>
</comment>
<evidence type="ECO:0000256" key="7">
    <source>
        <dbReference type="ARBA" id="ARBA00022779"/>
    </source>
</evidence>
<dbReference type="AlphaFoldDB" id="E1QJD0"/>
<keyword evidence="12" id="KW-0282">Flagellum</keyword>
<evidence type="ECO:0000256" key="11">
    <source>
        <dbReference type="SAM" id="MobiDB-lite"/>
    </source>
</evidence>
<dbReference type="GO" id="GO:0005886">
    <property type="term" value="C:plasma membrane"/>
    <property type="evidence" value="ECO:0007669"/>
    <property type="project" value="UniProtKB-SubCell"/>
</dbReference>
<keyword evidence="12" id="KW-0966">Cell projection</keyword>
<feature type="region of interest" description="Disordered" evidence="11">
    <location>
        <begin position="1"/>
        <end position="22"/>
    </location>
</feature>
<protein>
    <recommendedName>
        <fullName evidence="10">Flagellar protein FliL</fullName>
    </recommendedName>
</protein>
<sequence>MADEDLELEGAGEEGAGEGGKKKGGMKLIIIVAVGLIVLFGAGFGAWWFLLAGDDAPPPEAAPAAQQGQAPAEGAAPAQGQEGAAQEKPGTIVQLEPFVVNLADPGGKRYLKLTMAVDAGDEKLKAEIDARLPQIRDSILLLLTSKAYQDIAEVAGKIRLRTEVLAIFNRYLAGAGSVHAVYFSEFVIQ</sequence>
<dbReference type="GO" id="GO:0006935">
    <property type="term" value="P:chemotaxis"/>
    <property type="evidence" value="ECO:0007669"/>
    <property type="project" value="UniProtKB-KW"/>
</dbReference>
<keyword evidence="7 10" id="KW-0283">Flagellar rotation</keyword>
<proteinExistence type="inferred from homology"/>
<reference evidence="12 13" key="1">
    <citation type="journal article" date="2010" name="Stand. Genomic Sci.">
        <title>Complete genome sequence of Desulfarculus baarsii type strain (2st14).</title>
        <authorList>
            <person name="Sun H."/>
            <person name="Spring S."/>
            <person name="Lapidus A."/>
            <person name="Davenport K."/>
            <person name="Del Rio T.G."/>
            <person name="Tice H."/>
            <person name="Nolan M."/>
            <person name="Copeland A."/>
            <person name="Cheng J.F."/>
            <person name="Lucas S."/>
            <person name="Tapia R."/>
            <person name="Goodwin L."/>
            <person name="Pitluck S."/>
            <person name="Ivanova N."/>
            <person name="Pagani I."/>
            <person name="Mavromatis K."/>
            <person name="Ovchinnikova G."/>
            <person name="Pati A."/>
            <person name="Chen A."/>
            <person name="Palaniappan K."/>
            <person name="Hauser L."/>
            <person name="Chang Y.J."/>
            <person name="Jeffries C.D."/>
            <person name="Detter J.C."/>
            <person name="Han C."/>
            <person name="Rohde M."/>
            <person name="Brambilla E."/>
            <person name="Goker M."/>
            <person name="Woyke T."/>
            <person name="Bristow J."/>
            <person name="Eisen J.A."/>
            <person name="Markowitz V."/>
            <person name="Hugenholtz P."/>
            <person name="Kyrpides N.C."/>
            <person name="Klenk H.P."/>
            <person name="Land M."/>
        </authorList>
    </citation>
    <scope>NUCLEOTIDE SEQUENCE [LARGE SCALE GENOMIC DNA]</scope>
    <source>
        <strain evidence="13">ATCC 33931 / DSM 2075 / LMG 7858 / VKM B-1802 / 2st14</strain>
    </source>
</reference>
<dbReference type="eggNOG" id="COG1580">
    <property type="taxonomic scope" value="Bacteria"/>
</dbReference>
<keyword evidence="13" id="KW-1185">Reference proteome</keyword>
<evidence type="ECO:0000256" key="9">
    <source>
        <dbReference type="ARBA" id="ARBA00023136"/>
    </source>
</evidence>
<dbReference type="OrthoDB" id="9799777at2"/>
<evidence type="ECO:0000256" key="10">
    <source>
        <dbReference type="RuleBase" id="RU364125"/>
    </source>
</evidence>
<dbReference type="PANTHER" id="PTHR35091">
    <property type="entry name" value="FLAGELLAR PROTEIN FLIL"/>
    <property type="match status" value="1"/>
</dbReference>
<dbReference type="GO" id="GO:0071978">
    <property type="term" value="P:bacterial-type flagellum-dependent swarming motility"/>
    <property type="evidence" value="ECO:0007669"/>
    <property type="project" value="TreeGrafter"/>
</dbReference>
<feature type="compositionally biased region" description="Low complexity" evidence="11">
    <location>
        <begin position="62"/>
        <end position="87"/>
    </location>
</feature>
<evidence type="ECO:0000256" key="4">
    <source>
        <dbReference type="ARBA" id="ARBA00022475"/>
    </source>
</evidence>
<keyword evidence="4 10" id="KW-1003">Cell membrane</keyword>
<dbReference type="EMBL" id="CP002085">
    <property type="protein sequence ID" value="ADK85673.1"/>
    <property type="molecule type" value="Genomic_DNA"/>
</dbReference>
<evidence type="ECO:0000313" key="13">
    <source>
        <dbReference type="Proteomes" id="UP000009047"/>
    </source>
</evidence>
<evidence type="ECO:0000256" key="8">
    <source>
        <dbReference type="ARBA" id="ARBA00022989"/>
    </source>
</evidence>
<gene>
    <name evidence="12" type="ordered locus">Deba_2311</name>
</gene>
<dbReference type="InterPro" id="IPR005503">
    <property type="entry name" value="FliL"/>
</dbReference>
<keyword evidence="8 10" id="KW-1133">Transmembrane helix</keyword>
<evidence type="ECO:0000256" key="5">
    <source>
        <dbReference type="ARBA" id="ARBA00022500"/>
    </source>
</evidence>
<dbReference type="STRING" id="644282.Deba_2311"/>
<accession>E1QJD0</accession>
<dbReference type="GO" id="GO:0009425">
    <property type="term" value="C:bacterial-type flagellum basal body"/>
    <property type="evidence" value="ECO:0007669"/>
    <property type="project" value="InterPro"/>
</dbReference>
<evidence type="ECO:0000256" key="6">
    <source>
        <dbReference type="ARBA" id="ARBA00022692"/>
    </source>
</evidence>
<dbReference type="HOGENOM" id="CLU_099018_2_0_7"/>
<keyword evidence="5 10" id="KW-0145">Chemotaxis</keyword>
<feature type="transmembrane region" description="Helical" evidence="10">
    <location>
        <begin position="28"/>
        <end position="50"/>
    </location>
</feature>